<evidence type="ECO:0000256" key="4">
    <source>
        <dbReference type="ARBA" id="ARBA00022692"/>
    </source>
</evidence>
<keyword evidence="7 9" id="KW-0472">Membrane</keyword>
<sequence length="313" mass="32786">MASGHGHGHGHGHAAARGTATGGHRRRLMLVLLFTASVLVVQVVGAIASGSLALLADAGHMAADSAGIVLSLVAVTLAQRAPTRRRTFGWQRAEILAAAANAVILFGLALYILYEAVHRLSEPPEVRSGLMLVVALVGLAANTASLLLLHRAQSDSLNLRGAYLEVLGDLLGSVAVVVAALVIALTGWQRADAVASGLVALMILPRAWGLLREAIEVLLEAVPKGVDIEAVRHHIAHVPGVVDVHDLHAWTITSGLPVLSAHVVVDEATMAGGHTGRVLDELCTCLAGHFDVEHSTFQIESATHREHESPVHD</sequence>
<dbReference type="OrthoDB" id="9809646at2"/>
<feature type="transmembrane region" description="Helical" evidence="9">
    <location>
        <begin position="61"/>
        <end position="81"/>
    </location>
</feature>
<feature type="domain" description="Cation efflux protein transmembrane" evidence="10">
    <location>
        <begin position="29"/>
        <end position="219"/>
    </location>
</feature>
<dbReference type="RefSeq" id="WP_092650523.1">
    <property type="nucleotide sequence ID" value="NZ_LT629732.1"/>
</dbReference>
<dbReference type="SUPFAM" id="SSF161111">
    <property type="entry name" value="Cation efflux protein transmembrane domain-like"/>
    <property type="match status" value="1"/>
</dbReference>
<dbReference type="GO" id="GO:0005385">
    <property type="term" value="F:zinc ion transmembrane transporter activity"/>
    <property type="evidence" value="ECO:0007669"/>
    <property type="project" value="TreeGrafter"/>
</dbReference>
<keyword evidence="5 9" id="KW-1133">Transmembrane helix</keyword>
<comment type="subcellular location">
    <subcellularLocation>
        <location evidence="1">Membrane</location>
        <topology evidence="1">Multi-pass membrane protein</topology>
    </subcellularLocation>
</comment>
<evidence type="ECO:0000256" key="6">
    <source>
        <dbReference type="ARBA" id="ARBA00023065"/>
    </source>
</evidence>
<feature type="transmembrane region" description="Helical" evidence="9">
    <location>
        <begin position="126"/>
        <end position="149"/>
    </location>
</feature>
<dbReference type="STRING" id="117157.SAMN04489717_0719"/>
<feature type="compositionally biased region" description="Basic residues" evidence="8">
    <location>
        <begin position="1"/>
        <end position="14"/>
    </location>
</feature>
<dbReference type="PANTHER" id="PTHR11562">
    <property type="entry name" value="CATION EFFLUX PROTEIN/ ZINC TRANSPORTER"/>
    <property type="match status" value="1"/>
</dbReference>
<evidence type="ECO:0000259" key="10">
    <source>
        <dbReference type="Pfam" id="PF01545"/>
    </source>
</evidence>
<dbReference type="GO" id="GO:0005886">
    <property type="term" value="C:plasma membrane"/>
    <property type="evidence" value="ECO:0007669"/>
    <property type="project" value="TreeGrafter"/>
</dbReference>
<evidence type="ECO:0000259" key="11">
    <source>
        <dbReference type="Pfam" id="PF16916"/>
    </source>
</evidence>
<feature type="region of interest" description="Disordered" evidence="8">
    <location>
        <begin position="1"/>
        <end position="20"/>
    </location>
</feature>
<evidence type="ECO:0000256" key="8">
    <source>
        <dbReference type="SAM" id="MobiDB-lite"/>
    </source>
</evidence>
<feature type="transmembrane region" description="Helical" evidence="9">
    <location>
        <begin position="30"/>
        <end position="55"/>
    </location>
</feature>
<dbReference type="Pfam" id="PF01545">
    <property type="entry name" value="Cation_efflux"/>
    <property type="match status" value="1"/>
</dbReference>
<dbReference type="InterPro" id="IPR058533">
    <property type="entry name" value="Cation_efflux_TM"/>
</dbReference>
<feature type="transmembrane region" description="Helical" evidence="9">
    <location>
        <begin position="93"/>
        <end position="114"/>
    </location>
</feature>
<dbReference type="InterPro" id="IPR002524">
    <property type="entry name" value="Cation_efflux"/>
</dbReference>
<dbReference type="Gene3D" id="1.20.1510.10">
    <property type="entry name" value="Cation efflux protein transmembrane domain"/>
    <property type="match status" value="1"/>
</dbReference>
<reference evidence="12 13" key="1">
    <citation type="submission" date="2016-10" db="EMBL/GenBank/DDBJ databases">
        <authorList>
            <person name="de Groot N.N."/>
        </authorList>
    </citation>
    <scope>NUCLEOTIDE SEQUENCE [LARGE SCALE GENOMIC DNA]</scope>
    <source>
        <strain evidence="12 13">DSM 22024</strain>
    </source>
</reference>
<organism evidence="12 13">
    <name type="scientific">Actinopolymorpha singaporensis</name>
    <dbReference type="NCBI Taxonomy" id="117157"/>
    <lineage>
        <taxon>Bacteria</taxon>
        <taxon>Bacillati</taxon>
        <taxon>Actinomycetota</taxon>
        <taxon>Actinomycetes</taxon>
        <taxon>Propionibacteriales</taxon>
        <taxon>Actinopolymorphaceae</taxon>
        <taxon>Actinopolymorpha</taxon>
    </lineage>
</organism>
<dbReference type="SUPFAM" id="SSF160240">
    <property type="entry name" value="Cation efflux protein cytoplasmic domain-like"/>
    <property type="match status" value="1"/>
</dbReference>
<evidence type="ECO:0000256" key="5">
    <source>
        <dbReference type="ARBA" id="ARBA00022989"/>
    </source>
</evidence>
<feature type="domain" description="Cation efflux protein cytoplasmic" evidence="11">
    <location>
        <begin position="223"/>
        <end position="301"/>
    </location>
</feature>
<evidence type="ECO:0000256" key="2">
    <source>
        <dbReference type="ARBA" id="ARBA00008873"/>
    </source>
</evidence>
<dbReference type="InterPro" id="IPR050681">
    <property type="entry name" value="CDF/SLC30A"/>
</dbReference>
<evidence type="ECO:0000256" key="9">
    <source>
        <dbReference type="SAM" id="Phobius"/>
    </source>
</evidence>
<keyword evidence="13" id="KW-1185">Reference proteome</keyword>
<protein>
    <submittedName>
        <fullName evidence="12">Cobalt-zinc-cadmium efflux system protein</fullName>
    </submittedName>
</protein>
<dbReference type="InterPro" id="IPR027469">
    <property type="entry name" value="Cation_efflux_TMD_sf"/>
</dbReference>
<evidence type="ECO:0000256" key="3">
    <source>
        <dbReference type="ARBA" id="ARBA00022448"/>
    </source>
</evidence>
<dbReference type="InterPro" id="IPR027470">
    <property type="entry name" value="Cation_efflux_CTD"/>
</dbReference>
<feature type="transmembrane region" description="Helical" evidence="9">
    <location>
        <begin position="170"/>
        <end position="188"/>
    </location>
</feature>
<accession>A0A1H1M828</accession>
<dbReference type="Proteomes" id="UP000198983">
    <property type="component" value="Chromosome I"/>
</dbReference>
<gene>
    <name evidence="12" type="ORF">SAMN04489717_0719</name>
</gene>
<evidence type="ECO:0000256" key="1">
    <source>
        <dbReference type="ARBA" id="ARBA00004141"/>
    </source>
</evidence>
<dbReference type="NCBIfam" id="TIGR01297">
    <property type="entry name" value="CDF"/>
    <property type="match status" value="1"/>
</dbReference>
<evidence type="ECO:0000256" key="7">
    <source>
        <dbReference type="ARBA" id="ARBA00023136"/>
    </source>
</evidence>
<keyword evidence="4 9" id="KW-0812">Transmembrane</keyword>
<evidence type="ECO:0000313" key="12">
    <source>
        <dbReference type="EMBL" id="SDR82961.1"/>
    </source>
</evidence>
<proteinExistence type="inferred from homology"/>
<dbReference type="AlphaFoldDB" id="A0A1H1M828"/>
<evidence type="ECO:0000313" key="13">
    <source>
        <dbReference type="Proteomes" id="UP000198983"/>
    </source>
</evidence>
<dbReference type="PANTHER" id="PTHR11562:SF17">
    <property type="entry name" value="RE54080P-RELATED"/>
    <property type="match status" value="1"/>
</dbReference>
<dbReference type="EMBL" id="LT629732">
    <property type="protein sequence ID" value="SDR82961.1"/>
    <property type="molecule type" value="Genomic_DNA"/>
</dbReference>
<keyword evidence="3" id="KW-0813">Transport</keyword>
<keyword evidence="6" id="KW-0406">Ion transport</keyword>
<dbReference type="Pfam" id="PF16916">
    <property type="entry name" value="ZT_dimer"/>
    <property type="match status" value="1"/>
</dbReference>
<dbReference type="InterPro" id="IPR036837">
    <property type="entry name" value="Cation_efflux_CTD_sf"/>
</dbReference>
<name>A0A1H1M828_9ACTN</name>
<comment type="similarity">
    <text evidence="2">Belongs to the cation diffusion facilitator (CDF) transporter (TC 2.A.4) family. SLC30A subfamily.</text>
</comment>